<dbReference type="VEuPathDB" id="FungiDB:M747DRAFT_175129"/>
<accession>A0A370C4Y9</accession>
<gene>
    <name evidence="1" type="ORF">M747DRAFT_175129</name>
</gene>
<sequence length="119" mass="13351">MLHQVIAPKSKARPHLCEHAAHQVRAVQLPAHFSPRVLPDLSRQRHATYCAKKSEILPALLSHPPVVILYSMAGIGAVPERLYAPERNFKNKLLANLIIKRRAGDNSCHSPTERNKKVE</sequence>
<protein>
    <submittedName>
        <fullName evidence="1">Uncharacterized protein</fullName>
    </submittedName>
</protein>
<name>A0A370C4Y9_ASPNG</name>
<reference evidence="1 2" key="1">
    <citation type="submission" date="2018-07" db="EMBL/GenBank/DDBJ databases">
        <title>Section-level genome sequencing of Aspergillus section Nigri to investigate inter- and intra-species variation.</title>
        <authorList>
            <consortium name="DOE Joint Genome Institute"/>
            <person name="Vesth T.C."/>
            <person name="Nybo J.L."/>
            <person name="Theobald S."/>
            <person name="Frisvad J.C."/>
            <person name="Larsen T.O."/>
            <person name="Nielsen K.F."/>
            <person name="Hoof J.B."/>
            <person name="Brandl J."/>
            <person name="Salamov A."/>
            <person name="Riley R."/>
            <person name="Gladden J.M."/>
            <person name="Phatale P."/>
            <person name="Nielsen M.T."/>
            <person name="Lyhne E.K."/>
            <person name="Kogle M.E."/>
            <person name="Strasser K."/>
            <person name="McDonnell E."/>
            <person name="Barry K."/>
            <person name="Clum A."/>
            <person name="Chen C."/>
            <person name="Nolan M."/>
            <person name="Sandor L."/>
            <person name="Kuo A."/>
            <person name="Lipzen A."/>
            <person name="Hainaut M."/>
            <person name="Drula E."/>
            <person name="Tsang A."/>
            <person name="Magnuson J.K."/>
            <person name="Henrissat B."/>
            <person name="Wiebenga A."/>
            <person name="Simmons B.A."/>
            <person name="Makela M.R."/>
            <person name="De vries R.P."/>
            <person name="Grigoriev I.V."/>
            <person name="Mortensen U.H."/>
            <person name="Baker S.E."/>
            <person name="Andersen M.R."/>
        </authorList>
    </citation>
    <scope>NUCLEOTIDE SEQUENCE [LARGE SCALE GENOMIC DNA]</scope>
    <source>
        <strain evidence="1 2">ATCC 13496</strain>
    </source>
</reference>
<evidence type="ECO:0000313" key="2">
    <source>
        <dbReference type="Proteomes" id="UP000253845"/>
    </source>
</evidence>
<dbReference type="AlphaFoldDB" id="A0A370C4Y9"/>
<dbReference type="Proteomes" id="UP000253845">
    <property type="component" value="Unassembled WGS sequence"/>
</dbReference>
<proteinExistence type="predicted"/>
<evidence type="ECO:0000313" key="1">
    <source>
        <dbReference type="EMBL" id="RDH22934.1"/>
    </source>
</evidence>
<dbReference type="EMBL" id="KZ851906">
    <property type="protein sequence ID" value="RDH22934.1"/>
    <property type="molecule type" value="Genomic_DNA"/>
</dbReference>
<organism evidence="1 2">
    <name type="scientific">Aspergillus niger ATCC 13496</name>
    <dbReference type="NCBI Taxonomy" id="1353008"/>
    <lineage>
        <taxon>Eukaryota</taxon>
        <taxon>Fungi</taxon>
        <taxon>Dikarya</taxon>
        <taxon>Ascomycota</taxon>
        <taxon>Pezizomycotina</taxon>
        <taxon>Eurotiomycetes</taxon>
        <taxon>Eurotiomycetidae</taxon>
        <taxon>Eurotiales</taxon>
        <taxon>Aspergillaceae</taxon>
        <taxon>Aspergillus</taxon>
        <taxon>Aspergillus subgen. Circumdati</taxon>
    </lineage>
</organism>